<organism evidence="1 9">
    <name type="scientific">Rotaria magnacalcarata</name>
    <dbReference type="NCBI Taxonomy" id="392030"/>
    <lineage>
        <taxon>Eukaryota</taxon>
        <taxon>Metazoa</taxon>
        <taxon>Spiralia</taxon>
        <taxon>Gnathifera</taxon>
        <taxon>Rotifera</taxon>
        <taxon>Eurotatoria</taxon>
        <taxon>Bdelloidea</taxon>
        <taxon>Philodinida</taxon>
        <taxon>Philodinidae</taxon>
        <taxon>Rotaria</taxon>
    </lineage>
</organism>
<dbReference type="Proteomes" id="UP000681720">
    <property type="component" value="Unassembled WGS sequence"/>
</dbReference>
<gene>
    <name evidence="7" type="ORF">BYL167_LOCUS15686</name>
    <name evidence="2" type="ORF">CJN711_LOCUS19028</name>
    <name evidence="8" type="ORF">GIL414_LOCUS22911</name>
    <name evidence="1" type="ORF">KQP761_LOCUS969</name>
    <name evidence="3" type="ORF">MBJ925_LOCUS952</name>
    <name evidence="6" type="ORF">OVN521_LOCUS16253</name>
    <name evidence="5" type="ORF">SMN809_LOCUS10657</name>
    <name evidence="4" type="ORF">WKI299_LOCUS29172</name>
</gene>
<evidence type="ECO:0000313" key="4">
    <source>
        <dbReference type="EMBL" id="CAF2145479.1"/>
    </source>
</evidence>
<dbReference type="Proteomes" id="UP000663834">
    <property type="component" value="Unassembled WGS sequence"/>
</dbReference>
<reference evidence="1" key="1">
    <citation type="submission" date="2021-02" db="EMBL/GenBank/DDBJ databases">
        <authorList>
            <person name="Nowell W R."/>
        </authorList>
    </citation>
    <scope>NUCLEOTIDE SEQUENCE</scope>
</reference>
<dbReference type="EMBL" id="CAJOBI010003679">
    <property type="protein sequence ID" value="CAF3977249.1"/>
    <property type="molecule type" value="Genomic_DNA"/>
</dbReference>
<dbReference type="EMBL" id="CAJNOV010008905">
    <property type="protein sequence ID" value="CAF1343027.1"/>
    <property type="molecule type" value="Genomic_DNA"/>
</dbReference>
<accession>A0A814Y5B8</accession>
<comment type="caution">
    <text evidence="1">The sequence shown here is derived from an EMBL/GenBank/DDBJ whole genome shotgun (WGS) entry which is preliminary data.</text>
</comment>
<dbReference type="EMBL" id="CAJNRE010000063">
    <property type="protein sequence ID" value="CAF1913406.1"/>
    <property type="molecule type" value="Genomic_DNA"/>
</dbReference>
<evidence type="ECO:0000313" key="1">
    <source>
        <dbReference type="EMBL" id="CAF1224356.1"/>
    </source>
</evidence>
<evidence type="ECO:0000313" key="10">
    <source>
        <dbReference type="Proteomes" id="UP000663866"/>
    </source>
</evidence>
<dbReference type="Gene3D" id="1.10.4080.10">
    <property type="entry name" value="ADP-ribosylation/Crystallin J1"/>
    <property type="match status" value="1"/>
</dbReference>
<dbReference type="AlphaFoldDB" id="A0A814Y5B8"/>
<keyword evidence="10" id="KW-1185">Reference proteome</keyword>
<dbReference type="SUPFAM" id="SSF101478">
    <property type="entry name" value="ADP-ribosylglycohydrolase"/>
    <property type="match status" value="1"/>
</dbReference>
<dbReference type="Proteomes" id="UP000663824">
    <property type="component" value="Unassembled WGS sequence"/>
</dbReference>
<dbReference type="EMBL" id="CAJNOW010000068">
    <property type="protein sequence ID" value="CAF1224356.1"/>
    <property type="molecule type" value="Genomic_DNA"/>
</dbReference>
<evidence type="ECO:0000313" key="6">
    <source>
        <dbReference type="EMBL" id="CAF4021921.1"/>
    </source>
</evidence>
<dbReference type="Proteomes" id="UP000676336">
    <property type="component" value="Unassembled WGS sequence"/>
</dbReference>
<proteinExistence type="predicted"/>
<dbReference type="Proteomes" id="UP000681967">
    <property type="component" value="Unassembled WGS sequence"/>
</dbReference>
<dbReference type="EMBL" id="CAJNRF010012940">
    <property type="protein sequence ID" value="CAF2145479.1"/>
    <property type="molecule type" value="Genomic_DNA"/>
</dbReference>
<evidence type="ECO:0000313" key="9">
    <source>
        <dbReference type="Proteomes" id="UP000663834"/>
    </source>
</evidence>
<dbReference type="Proteomes" id="UP000663855">
    <property type="component" value="Unassembled WGS sequence"/>
</dbReference>
<dbReference type="EMBL" id="CAJOBH010005843">
    <property type="protein sequence ID" value="CAF4037403.1"/>
    <property type="molecule type" value="Genomic_DNA"/>
</dbReference>
<name>A0A814Y5B8_9BILA</name>
<dbReference type="OrthoDB" id="9991696at2759"/>
<dbReference type="EMBL" id="CAJOBJ010023981">
    <property type="protein sequence ID" value="CAF4232649.1"/>
    <property type="molecule type" value="Genomic_DNA"/>
</dbReference>
<dbReference type="Proteomes" id="UP000663866">
    <property type="component" value="Unassembled WGS sequence"/>
</dbReference>
<evidence type="ECO:0000313" key="7">
    <source>
        <dbReference type="EMBL" id="CAF4037403.1"/>
    </source>
</evidence>
<evidence type="ECO:0000313" key="8">
    <source>
        <dbReference type="EMBL" id="CAF4232649.1"/>
    </source>
</evidence>
<dbReference type="EMBL" id="CAJOBG010002680">
    <property type="protein sequence ID" value="CAF4021921.1"/>
    <property type="molecule type" value="Genomic_DNA"/>
</dbReference>
<evidence type="ECO:0000313" key="2">
    <source>
        <dbReference type="EMBL" id="CAF1343027.1"/>
    </source>
</evidence>
<evidence type="ECO:0000313" key="5">
    <source>
        <dbReference type="EMBL" id="CAF3977249.1"/>
    </source>
</evidence>
<dbReference type="Proteomes" id="UP000663856">
    <property type="component" value="Unassembled WGS sequence"/>
</dbReference>
<protein>
    <submittedName>
        <fullName evidence="1">Uncharacterized protein</fullName>
    </submittedName>
</protein>
<evidence type="ECO:0000313" key="3">
    <source>
        <dbReference type="EMBL" id="CAF1913406.1"/>
    </source>
</evidence>
<dbReference type="InterPro" id="IPR005502">
    <property type="entry name" value="Ribosyl_crysJ1"/>
</dbReference>
<dbReference type="Pfam" id="PF03747">
    <property type="entry name" value="ADP_ribosyl_GH"/>
    <property type="match status" value="1"/>
</dbReference>
<sequence>MMNALTRCEGAYIGHAIASQYDPSIYMSLNVSDSLLACQKFDGPDILSRHLYLYHTQRYEIGETTKYIYQEALVRIGTRTSPTRENFLFKQSCIDEMVQIAHKKCDGLTAGCGPAHRSYPLAFCHFISDDDLYEYSTLEAQLTHYSPLAGQVAGIVNVICRSLLKNKSWDDAVNLAFSAPRLHKDVQQIYGRHHRWSNPAVETHAAYAPTVLNNALHHVAASKNASQAMAKADGKEKFYSLPIVGVLAGAYWGIPAELFKDNIDDSKLKRLRDAAAKLSSFWKEDNGHAQA</sequence>
<dbReference type="InterPro" id="IPR036705">
    <property type="entry name" value="Ribosyl_crysJ1_sf"/>
</dbReference>